<dbReference type="InterPro" id="IPR011006">
    <property type="entry name" value="CheY-like_superfamily"/>
</dbReference>
<dbReference type="Gene3D" id="1.10.10.10">
    <property type="entry name" value="Winged helix-like DNA-binding domain superfamily/Winged helix DNA-binding domain"/>
    <property type="match status" value="1"/>
</dbReference>
<evidence type="ECO:0000313" key="3">
    <source>
        <dbReference type="Proteomes" id="UP000192284"/>
    </source>
</evidence>
<dbReference type="SUPFAM" id="SSF52172">
    <property type="entry name" value="CheY-like"/>
    <property type="match status" value="1"/>
</dbReference>
<dbReference type="PROSITE" id="PS50921">
    <property type="entry name" value="ANTAR"/>
    <property type="match status" value="1"/>
</dbReference>
<gene>
    <name evidence="2" type="ORF">BST12_03495</name>
</gene>
<dbReference type="InterPro" id="IPR036388">
    <property type="entry name" value="WH-like_DNA-bd_sf"/>
</dbReference>
<dbReference type="InterPro" id="IPR005561">
    <property type="entry name" value="ANTAR"/>
</dbReference>
<dbReference type="AlphaFoldDB" id="A0A1X0A674"/>
<protein>
    <recommendedName>
        <fullName evidence="1">ANTAR domain-containing protein</fullName>
    </recommendedName>
</protein>
<dbReference type="SMART" id="SM01012">
    <property type="entry name" value="ANTAR"/>
    <property type="match status" value="1"/>
</dbReference>
<organism evidence="2 3">
    <name type="scientific">Mycobacterium angelicum</name>
    <dbReference type="NCBI Taxonomy" id="470074"/>
    <lineage>
        <taxon>Bacteria</taxon>
        <taxon>Bacillati</taxon>
        <taxon>Actinomycetota</taxon>
        <taxon>Actinomycetes</taxon>
        <taxon>Mycobacteriales</taxon>
        <taxon>Mycobacteriaceae</taxon>
        <taxon>Mycobacterium</taxon>
    </lineage>
</organism>
<dbReference type="GO" id="GO:0003723">
    <property type="term" value="F:RNA binding"/>
    <property type="evidence" value="ECO:0007669"/>
    <property type="project" value="InterPro"/>
</dbReference>
<feature type="domain" description="ANTAR" evidence="1">
    <location>
        <begin position="12"/>
        <end position="73"/>
    </location>
</feature>
<comment type="caution">
    <text evidence="2">The sequence shown here is derived from an EMBL/GenBank/DDBJ whole genome shotgun (WGS) entry which is preliminary data.</text>
</comment>
<accession>A0A1X0A674</accession>
<name>A0A1X0A674_MYCAN</name>
<dbReference type="EMBL" id="MVHE01000003">
    <property type="protein sequence ID" value="ORA25358.1"/>
    <property type="molecule type" value="Genomic_DNA"/>
</dbReference>
<sequence length="85" mass="9536">MKLAFATHAALAWNISRRDDQFRSALASRAIIGQAKGMLMERFGIDAVAAFYLLKRLSQESNTPVVDISHRLVNVERPRREAPSP</sequence>
<proteinExistence type="predicted"/>
<reference evidence="2 3" key="1">
    <citation type="submission" date="2017-02" db="EMBL/GenBank/DDBJ databases">
        <title>The new phylogeny of genus Mycobacterium.</title>
        <authorList>
            <person name="Tortoli E."/>
            <person name="Trovato A."/>
            <person name="Cirillo D.M."/>
        </authorList>
    </citation>
    <scope>NUCLEOTIDE SEQUENCE [LARGE SCALE GENOMIC DNA]</scope>
    <source>
        <strain evidence="2 3">DSM 45057</strain>
    </source>
</reference>
<evidence type="ECO:0000259" key="1">
    <source>
        <dbReference type="PROSITE" id="PS50921"/>
    </source>
</evidence>
<keyword evidence="3" id="KW-1185">Reference proteome</keyword>
<dbReference type="Proteomes" id="UP000192284">
    <property type="component" value="Unassembled WGS sequence"/>
</dbReference>
<evidence type="ECO:0000313" key="2">
    <source>
        <dbReference type="EMBL" id="ORA25358.1"/>
    </source>
</evidence>
<dbReference type="Pfam" id="PF03861">
    <property type="entry name" value="ANTAR"/>
    <property type="match status" value="1"/>
</dbReference>